<keyword evidence="1" id="KW-0175">Coiled coil</keyword>
<dbReference type="HOGENOM" id="CLU_186802_1_0_9"/>
<protein>
    <submittedName>
        <fullName evidence="2">Uncharacterized protein</fullName>
    </submittedName>
</protein>
<evidence type="ECO:0000313" key="5">
    <source>
        <dbReference type="Proteomes" id="UP000051883"/>
    </source>
</evidence>
<organism evidence="2 4">
    <name type="scientific">Limosilactobacillus antri DSM 16041</name>
    <dbReference type="NCBI Taxonomy" id="525309"/>
    <lineage>
        <taxon>Bacteria</taxon>
        <taxon>Bacillati</taxon>
        <taxon>Bacillota</taxon>
        <taxon>Bacilli</taxon>
        <taxon>Lactobacillales</taxon>
        <taxon>Lactobacillaceae</taxon>
        <taxon>Limosilactobacillus</taxon>
    </lineage>
</organism>
<accession>C8P7R3</accession>
<evidence type="ECO:0000256" key="1">
    <source>
        <dbReference type="SAM" id="Coils"/>
    </source>
</evidence>
<evidence type="ECO:0000313" key="2">
    <source>
        <dbReference type="EMBL" id="EEW53422.1"/>
    </source>
</evidence>
<name>C8P7R3_9LACO</name>
<keyword evidence="5" id="KW-1185">Reference proteome</keyword>
<dbReference type="EMBL" id="ACLL01000039">
    <property type="protein sequence ID" value="EEW53422.1"/>
    <property type="molecule type" value="Genomic_DNA"/>
</dbReference>
<dbReference type="Proteomes" id="UP000051883">
    <property type="component" value="Unassembled WGS sequence"/>
</dbReference>
<evidence type="ECO:0000313" key="3">
    <source>
        <dbReference type="EMBL" id="KRK60548.1"/>
    </source>
</evidence>
<dbReference type="STRING" id="525309.HMPREF0494_1357"/>
<reference evidence="2 4" key="1">
    <citation type="submission" date="2009-09" db="EMBL/GenBank/DDBJ databases">
        <authorList>
            <person name="Qin X."/>
            <person name="Bachman B."/>
            <person name="Battles P."/>
            <person name="Bell A."/>
            <person name="Bess C."/>
            <person name="Bickham C."/>
            <person name="Chaboub L."/>
            <person name="Chen D."/>
            <person name="Coyle M."/>
            <person name="Deiros D.R."/>
            <person name="Dinh H."/>
            <person name="Forbes L."/>
            <person name="Fowler G."/>
            <person name="Francisco L."/>
            <person name="Fu Q."/>
            <person name="Gubbala S."/>
            <person name="Hale W."/>
            <person name="Han Y."/>
            <person name="Hemphill L."/>
            <person name="Highlander S.K."/>
            <person name="Hirani K."/>
            <person name="Hogues M."/>
            <person name="Jackson L."/>
            <person name="Jakkamsetti A."/>
            <person name="Javaid M."/>
            <person name="Jiang H."/>
            <person name="Korchina V."/>
            <person name="Kovar C."/>
            <person name="Lara F."/>
            <person name="Lee S."/>
            <person name="Mata R."/>
            <person name="Mathew T."/>
            <person name="Moen C."/>
            <person name="Morales K."/>
            <person name="Munidasa M."/>
            <person name="Nazareth L."/>
            <person name="Ngo R."/>
            <person name="Nguyen L."/>
            <person name="Okwuonu G."/>
            <person name="Ongeri F."/>
            <person name="Patil S."/>
            <person name="Petrosino J."/>
            <person name="Pham C."/>
            <person name="Pham P."/>
            <person name="Pu L.-L."/>
            <person name="Puazo M."/>
            <person name="Raj R."/>
            <person name="Reid J."/>
            <person name="Rouhana J."/>
            <person name="Saada N."/>
            <person name="Shang Y."/>
            <person name="Simmons D."/>
            <person name="Thornton R."/>
            <person name="Warren J."/>
            <person name="Weissenberger G."/>
            <person name="Zhang J."/>
            <person name="Zhang L."/>
            <person name="Zhou C."/>
            <person name="Zhu D."/>
            <person name="Muzny D."/>
            <person name="Worley K."/>
            <person name="Gibbs R."/>
        </authorList>
    </citation>
    <scope>NUCLEOTIDE SEQUENCE [LARGE SCALE GENOMIC DNA]</scope>
    <source>
        <strain evidence="2 4">DSM 16041</strain>
    </source>
</reference>
<dbReference type="PATRIC" id="fig|525309.8.peg.1173"/>
<dbReference type="AlphaFoldDB" id="C8P7R3"/>
<proteinExistence type="predicted"/>
<dbReference type="Proteomes" id="UP000003675">
    <property type="component" value="Unassembled WGS sequence"/>
</dbReference>
<dbReference type="EMBL" id="AZDK01000003">
    <property type="protein sequence ID" value="KRK60548.1"/>
    <property type="molecule type" value="Genomic_DNA"/>
</dbReference>
<reference evidence="3 5" key="2">
    <citation type="journal article" date="2015" name="Genome Announc.">
        <title>Expanding the biotechnology potential of lactobacilli through comparative genomics of 213 strains and associated genera.</title>
        <authorList>
            <person name="Sun Z."/>
            <person name="Harris H.M."/>
            <person name="McCann A."/>
            <person name="Guo C."/>
            <person name="Argimon S."/>
            <person name="Zhang W."/>
            <person name="Yang X."/>
            <person name="Jeffery I.B."/>
            <person name="Cooney J.C."/>
            <person name="Kagawa T.F."/>
            <person name="Liu W."/>
            <person name="Song Y."/>
            <person name="Salvetti E."/>
            <person name="Wrobel A."/>
            <person name="Rasinkangas P."/>
            <person name="Parkhill J."/>
            <person name="Rea M.C."/>
            <person name="O'Sullivan O."/>
            <person name="Ritari J."/>
            <person name="Douillard F.P."/>
            <person name="Paul Ross R."/>
            <person name="Yang R."/>
            <person name="Briner A.E."/>
            <person name="Felis G.E."/>
            <person name="de Vos W.M."/>
            <person name="Barrangou R."/>
            <person name="Klaenhammer T.R."/>
            <person name="Caufield P.W."/>
            <person name="Cui Y."/>
            <person name="Zhang H."/>
            <person name="O'Toole P.W."/>
        </authorList>
    </citation>
    <scope>NUCLEOTIDE SEQUENCE [LARGE SCALE GENOMIC DNA]</scope>
    <source>
        <strain evidence="3 5">DSM 16041</strain>
    </source>
</reference>
<dbReference type="eggNOG" id="ENOG5030ANR">
    <property type="taxonomic scope" value="Bacteria"/>
</dbReference>
<gene>
    <name evidence="3" type="ORF">FC31_GL001161</name>
    <name evidence="2" type="ORF">HMPREF0494_1357</name>
</gene>
<evidence type="ECO:0000313" key="4">
    <source>
        <dbReference type="Proteomes" id="UP000003675"/>
    </source>
</evidence>
<feature type="coiled-coil region" evidence="1">
    <location>
        <begin position="20"/>
        <end position="82"/>
    </location>
</feature>
<comment type="caution">
    <text evidence="2">The sequence shown here is derived from an EMBL/GenBank/DDBJ whole genome shotgun (WGS) entry which is preliminary data.</text>
</comment>
<sequence>MQLMIALNITETGVFKVSNKHEIEEELAQAESQLATLCQSEQHPVADSAETVTIQPTCGEQMTSLREECSQLRIILEAMEASED</sequence>